<dbReference type="EC" id="3.1.4.58" evidence="2"/>
<reference evidence="3" key="1">
    <citation type="submission" date="2020-03" db="EMBL/GenBank/DDBJ databases">
        <title>Draft sequencing of Calidifontibacter sp. DB0510.</title>
        <authorList>
            <person name="Kim D.-U."/>
        </authorList>
    </citation>
    <scope>NUCLEOTIDE SEQUENCE</scope>
    <source>
        <strain evidence="3">DB0510</strain>
    </source>
</reference>
<comment type="similarity">
    <text evidence="2">Belongs to the 2H phosphoesterase superfamily. ThpR family.</text>
</comment>
<keyword evidence="1 2" id="KW-0378">Hydrolase</keyword>
<dbReference type="GO" id="GO:0004113">
    <property type="term" value="F:2',3'-cyclic-nucleotide 3'-phosphodiesterase activity"/>
    <property type="evidence" value="ECO:0007669"/>
    <property type="project" value="InterPro"/>
</dbReference>
<dbReference type="InterPro" id="IPR004175">
    <property type="entry name" value="RNA_CPDase"/>
</dbReference>
<dbReference type="PANTHER" id="PTHR35561:SF1">
    <property type="entry name" value="RNA 2',3'-CYCLIC PHOSPHODIESTERASE"/>
    <property type="match status" value="1"/>
</dbReference>
<dbReference type="PANTHER" id="PTHR35561">
    <property type="entry name" value="RNA 2',3'-CYCLIC PHOSPHODIESTERASE"/>
    <property type="match status" value="1"/>
</dbReference>
<feature type="active site" description="Proton acceptor" evidence="2">
    <location>
        <position position="124"/>
    </location>
</feature>
<accession>A0A967B2P4</accession>
<comment type="caution">
    <text evidence="3">The sequence shown here is derived from an EMBL/GenBank/DDBJ whole genome shotgun (WGS) entry which is preliminary data.</text>
</comment>
<dbReference type="GO" id="GO:0008664">
    <property type="term" value="F:RNA 2',3'-cyclic 3'-phosphodiesterase activity"/>
    <property type="evidence" value="ECO:0007669"/>
    <property type="project" value="UniProtKB-EC"/>
</dbReference>
<dbReference type="Proteomes" id="UP000744769">
    <property type="component" value="Unassembled WGS sequence"/>
</dbReference>
<dbReference type="SUPFAM" id="SSF55144">
    <property type="entry name" value="LigT-like"/>
    <property type="match status" value="1"/>
</dbReference>
<protein>
    <recommendedName>
        <fullName evidence="2">RNA 2',3'-cyclic phosphodiesterase</fullName>
        <shortName evidence="2">RNA 2',3'-CPDase</shortName>
        <ecNumber evidence="2">3.1.4.58</ecNumber>
    </recommendedName>
</protein>
<keyword evidence="4" id="KW-1185">Reference proteome</keyword>
<dbReference type="InterPro" id="IPR009097">
    <property type="entry name" value="Cyclic_Pdiesterase"/>
</dbReference>
<evidence type="ECO:0000256" key="1">
    <source>
        <dbReference type="ARBA" id="ARBA00022801"/>
    </source>
</evidence>
<dbReference type="AlphaFoldDB" id="A0A967B2P4"/>
<proteinExistence type="inferred from homology"/>
<dbReference type="EMBL" id="JAAOIV010000013">
    <property type="protein sequence ID" value="NHN57203.1"/>
    <property type="molecule type" value="Genomic_DNA"/>
</dbReference>
<dbReference type="NCBIfam" id="TIGR02258">
    <property type="entry name" value="2_5_ligase"/>
    <property type="match status" value="1"/>
</dbReference>
<evidence type="ECO:0000256" key="2">
    <source>
        <dbReference type="HAMAP-Rule" id="MF_01940"/>
    </source>
</evidence>
<gene>
    <name evidence="3" type="primary">thpR</name>
    <name evidence="3" type="ORF">G9U51_15635</name>
</gene>
<comment type="function">
    <text evidence="2">Hydrolyzes RNA 2',3'-cyclic phosphodiester to an RNA 2'-phosphomonoester.</text>
</comment>
<dbReference type="Gene3D" id="3.90.1140.10">
    <property type="entry name" value="Cyclic phosphodiesterase"/>
    <property type="match status" value="1"/>
</dbReference>
<dbReference type="RefSeq" id="WP_166198251.1">
    <property type="nucleotide sequence ID" value="NZ_JAAOIV010000013.1"/>
</dbReference>
<dbReference type="HAMAP" id="MF_01940">
    <property type="entry name" value="RNA_CPDase"/>
    <property type="match status" value="1"/>
</dbReference>
<comment type="catalytic activity">
    <reaction evidence="2">
        <text>a 3'-end 2',3'-cyclophospho-ribonucleotide-RNA + H2O = a 3'-end 2'-phospho-ribonucleotide-RNA + H(+)</text>
        <dbReference type="Rhea" id="RHEA:11828"/>
        <dbReference type="Rhea" id="RHEA-COMP:10464"/>
        <dbReference type="Rhea" id="RHEA-COMP:17353"/>
        <dbReference type="ChEBI" id="CHEBI:15377"/>
        <dbReference type="ChEBI" id="CHEBI:15378"/>
        <dbReference type="ChEBI" id="CHEBI:83064"/>
        <dbReference type="ChEBI" id="CHEBI:173113"/>
        <dbReference type="EC" id="3.1.4.58"/>
    </reaction>
</comment>
<dbReference type="Pfam" id="PF13563">
    <property type="entry name" value="2_5_RNA_ligase2"/>
    <property type="match status" value="1"/>
</dbReference>
<evidence type="ECO:0000313" key="4">
    <source>
        <dbReference type="Proteomes" id="UP000744769"/>
    </source>
</evidence>
<feature type="active site" description="Proton donor" evidence="2">
    <location>
        <position position="40"/>
    </location>
</feature>
<evidence type="ECO:0000313" key="3">
    <source>
        <dbReference type="EMBL" id="NHN57203.1"/>
    </source>
</evidence>
<feature type="short sequence motif" description="HXTX 1" evidence="2">
    <location>
        <begin position="40"/>
        <end position="43"/>
    </location>
</feature>
<feature type="short sequence motif" description="HXTX 2" evidence="2">
    <location>
        <begin position="124"/>
        <end position="127"/>
    </location>
</feature>
<organism evidence="3 4">
    <name type="scientific">Metallococcus carri</name>
    <dbReference type="NCBI Taxonomy" id="1656884"/>
    <lineage>
        <taxon>Bacteria</taxon>
        <taxon>Bacillati</taxon>
        <taxon>Actinomycetota</taxon>
        <taxon>Actinomycetes</taxon>
        <taxon>Micrococcales</taxon>
        <taxon>Dermacoccaceae</taxon>
        <taxon>Metallococcus</taxon>
    </lineage>
</organism>
<sequence length="182" mass="20087">MVATQRMFVGVVPPREVVEDLSEFLQPRAGMPWIAPEQWHVTLAFCPAAPVHREDELIEALGRVALRHKAFDTSLGGAGTFPDVLSAVVLWLGIDGPLSPLASSVRGACNSVGATPDGKAFVPHLTLARLRRPMDARKWIQVLDTYRSPQWRVDRIELIASHLREGPKGRPRYETIAELPLG</sequence>
<name>A0A967B2P4_9MICO</name>